<name>A0A223V5Y5_9FLAO</name>
<evidence type="ECO:0000313" key="1">
    <source>
        <dbReference type="EMBL" id="ASV30408.1"/>
    </source>
</evidence>
<dbReference type="EMBL" id="CP022957">
    <property type="protein sequence ID" value="ASV30408.1"/>
    <property type="molecule type" value="Genomic_DNA"/>
</dbReference>
<dbReference type="OrthoDB" id="5349052at2"/>
<accession>A0A223V5Y5</accession>
<protein>
    <submittedName>
        <fullName evidence="1">Uncharacterized protein</fullName>
    </submittedName>
</protein>
<dbReference type="RefSeq" id="WP_094997027.1">
    <property type="nucleotide sequence ID" value="NZ_BMJL01000002.1"/>
</dbReference>
<evidence type="ECO:0000313" key="2">
    <source>
        <dbReference type="Proteomes" id="UP000215244"/>
    </source>
</evidence>
<reference evidence="1 2" key="1">
    <citation type="submission" date="2017-08" db="EMBL/GenBank/DDBJ databases">
        <title>The complete genome sequence of Maribacter sp. B1, isolated from deep-sea sediment.</title>
        <authorList>
            <person name="Wu Y.-H."/>
            <person name="Cheng H."/>
            <person name="Xu X.-W."/>
        </authorList>
    </citation>
    <scope>NUCLEOTIDE SEQUENCE [LARGE SCALE GENOMIC DNA]</scope>
    <source>
        <strain evidence="1 2">B1</strain>
    </source>
</reference>
<gene>
    <name evidence="1" type="ORF">CJ263_09380</name>
</gene>
<dbReference type="Proteomes" id="UP000215244">
    <property type="component" value="Chromosome"/>
</dbReference>
<dbReference type="KEGG" id="marb:CJ263_09380"/>
<proteinExistence type="predicted"/>
<organism evidence="1 2">
    <name type="scientific">Maribacter cobaltidurans</name>
    <dbReference type="NCBI Taxonomy" id="1178778"/>
    <lineage>
        <taxon>Bacteria</taxon>
        <taxon>Pseudomonadati</taxon>
        <taxon>Bacteroidota</taxon>
        <taxon>Flavobacteriia</taxon>
        <taxon>Flavobacteriales</taxon>
        <taxon>Flavobacteriaceae</taxon>
        <taxon>Maribacter</taxon>
    </lineage>
</organism>
<sequence length="318" mass="36949">MRAFLKKAAFFGLIVLLYFSATSVYNYLIDPYGIMGNRKEFKGIRPNEHSLKVHYVLQNPNKFNSFLFSNSKGGTLHVNQLNTAESTWYNMTYSLGTPEEFYKSLLLFLENDVQVDNIILAMDEGVIYERASAHENDASRKFVNLMEVKVQWEFLFLPISIKKILGTDLDKKHIEHDIYTDGNYYAKNAYETDCRLHENLEILDVPDAAPIQPLDFSSQIEILQKIKQLCDQRGIKLTFLIHPSSYDNYISSTERRIQFGYLLDVLENNGFELFRPYGSKLLGVSPCYWLDRHHYTKNIGDAILKEYSQKWTDNTIAK</sequence>
<dbReference type="AlphaFoldDB" id="A0A223V5Y5"/>
<keyword evidence="2" id="KW-1185">Reference proteome</keyword>